<dbReference type="PRINTS" id="PR00081">
    <property type="entry name" value="GDHRDH"/>
</dbReference>
<gene>
    <name evidence="2" type="ORF">Aple_013590</name>
</gene>
<protein>
    <submittedName>
        <fullName evidence="2">Short-chain dehydrogenase</fullName>
    </submittedName>
</protein>
<comment type="caution">
    <text evidence="2">The sequence shown here is derived from an EMBL/GenBank/DDBJ whole genome shotgun (WGS) entry which is preliminary data.</text>
</comment>
<dbReference type="Gene3D" id="3.40.50.720">
    <property type="entry name" value="NAD(P)-binding Rossmann-like Domain"/>
    <property type="match status" value="1"/>
</dbReference>
<name>A0A5M3XBB9_9ACTN</name>
<organism evidence="2 3">
    <name type="scientific">Acrocarpospora pleiomorpha</name>
    <dbReference type="NCBI Taxonomy" id="90975"/>
    <lineage>
        <taxon>Bacteria</taxon>
        <taxon>Bacillati</taxon>
        <taxon>Actinomycetota</taxon>
        <taxon>Actinomycetes</taxon>
        <taxon>Streptosporangiales</taxon>
        <taxon>Streptosporangiaceae</taxon>
        <taxon>Acrocarpospora</taxon>
    </lineage>
</organism>
<dbReference type="Proteomes" id="UP000377595">
    <property type="component" value="Unassembled WGS sequence"/>
</dbReference>
<dbReference type="Pfam" id="PF00106">
    <property type="entry name" value="adh_short"/>
    <property type="match status" value="1"/>
</dbReference>
<dbReference type="PANTHER" id="PTHR43157:SF31">
    <property type="entry name" value="PHOSPHATIDYLINOSITOL-GLYCAN BIOSYNTHESIS CLASS F PROTEIN"/>
    <property type="match status" value="1"/>
</dbReference>
<evidence type="ECO:0000313" key="2">
    <source>
        <dbReference type="EMBL" id="GES18464.1"/>
    </source>
</evidence>
<accession>A0A5M3XBB9</accession>
<evidence type="ECO:0000256" key="1">
    <source>
        <dbReference type="ARBA" id="ARBA00023002"/>
    </source>
</evidence>
<reference evidence="2 3" key="1">
    <citation type="submission" date="2019-10" db="EMBL/GenBank/DDBJ databases">
        <title>Whole genome shotgun sequence of Acrocarpospora pleiomorpha NBRC 16267.</title>
        <authorList>
            <person name="Ichikawa N."/>
            <person name="Kimura A."/>
            <person name="Kitahashi Y."/>
            <person name="Komaki H."/>
            <person name="Oguchi A."/>
        </authorList>
    </citation>
    <scope>NUCLEOTIDE SEQUENCE [LARGE SCALE GENOMIC DNA]</scope>
    <source>
        <strain evidence="2 3">NBRC 16267</strain>
    </source>
</reference>
<dbReference type="PANTHER" id="PTHR43157">
    <property type="entry name" value="PHOSPHATIDYLINOSITOL-GLYCAN BIOSYNTHESIS CLASS F PROTEIN-RELATED"/>
    <property type="match status" value="1"/>
</dbReference>
<dbReference type="RefSeq" id="WP_246264183.1">
    <property type="nucleotide sequence ID" value="NZ_BAAAHM010000010.1"/>
</dbReference>
<dbReference type="SUPFAM" id="SSF51735">
    <property type="entry name" value="NAD(P)-binding Rossmann-fold domains"/>
    <property type="match status" value="1"/>
</dbReference>
<sequence length="292" mass="31644">MNDKTGQAARDMRGKTVVITGASAGVGAAAARGLAALGATVAVVGRSPEKTNAVARAIGADPHLADFSRLSDVRALADTLLDRYPTIDVLANNAGGQFARRTITEDGHEMTFQVNYLAPFLLTHLLLDRLAAAKDARVISTSSQAHSLGRVDLDDLDSTRGYRPFRVYGTTKLENILFTRELARRTQGTGITATAFHPGAVASDFFRDKAILRRIMRSPLGRAIALPPEKAAEPLLYLATMEDPQPVNGSYFNLLKRREPKYRQSGDPELAHHLWDRSATMLGLTTAEHLNG</sequence>
<evidence type="ECO:0000313" key="3">
    <source>
        <dbReference type="Proteomes" id="UP000377595"/>
    </source>
</evidence>
<keyword evidence="1" id="KW-0560">Oxidoreductase</keyword>
<dbReference type="InterPro" id="IPR002347">
    <property type="entry name" value="SDR_fam"/>
</dbReference>
<dbReference type="EMBL" id="BLAF01000007">
    <property type="protein sequence ID" value="GES18464.1"/>
    <property type="molecule type" value="Genomic_DNA"/>
</dbReference>
<dbReference type="AlphaFoldDB" id="A0A5M3XBB9"/>
<proteinExistence type="predicted"/>
<dbReference type="InterPro" id="IPR036291">
    <property type="entry name" value="NAD(P)-bd_dom_sf"/>
</dbReference>
<keyword evidence="3" id="KW-1185">Reference proteome</keyword>
<dbReference type="GO" id="GO:0016491">
    <property type="term" value="F:oxidoreductase activity"/>
    <property type="evidence" value="ECO:0007669"/>
    <property type="project" value="UniProtKB-KW"/>
</dbReference>